<dbReference type="RefSeq" id="WP_060800267.1">
    <property type="nucleotide sequence ID" value="NZ_KQ957101.1"/>
</dbReference>
<evidence type="ECO:0000256" key="5">
    <source>
        <dbReference type="ARBA" id="ARBA00022840"/>
    </source>
</evidence>
<dbReference type="InterPro" id="IPR004413">
    <property type="entry name" value="GatB"/>
</dbReference>
<dbReference type="GO" id="GO:0005524">
    <property type="term" value="F:ATP binding"/>
    <property type="evidence" value="ECO:0007669"/>
    <property type="project" value="UniProtKB-KW"/>
</dbReference>
<dbReference type="NCBIfam" id="NF004012">
    <property type="entry name" value="PRK05477.1-2"/>
    <property type="match status" value="1"/>
</dbReference>
<evidence type="ECO:0000256" key="1">
    <source>
        <dbReference type="ARBA" id="ARBA00005306"/>
    </source>
</evidence>
<keyword evidence="5 10" id="KW-0067">ATP-binding</keyword>
<dbReference type="FunFam" id="1.10.10.410:FF:000001">
    <property type="entry name" value="Aspartyl/glutamyl-tRNA(Asn/Gln) amidotransferase subunit B"/>
    <property type="match status" value="1"/>
</dbReference>
<dbReference type="SUPFAM" id="SSF55931">
    <property type="entry name" value="Glutamine synthetase/guanido kinase"/>
    <property type="match status" value="1"/>
</dbReference>
<dbReference type="GO" id="GO:0016740">
    <property type="term" value="F:transferase activity"/>
    <property type="evidence" value="ECO:0007669"/>
    <property type="project" value="UniProtKB-KW"/>
</dbReference>
<evidence type="ECO:0000256" key="2">
    <source>
        <dbReference type="ARBA" id="ARBA00011123"/>
    </source>
</evidence>
<evidence type="ECO:0000256" key="3">
    <source>
        <dbReference type="ARBA" id="ARBA00022598"/>
    </source>
</evidence>
<sequence length="476" mass="54647">MRYKTIVGLEIHVELSTETKAFCSCKNSFGDEPNTNVCPVCLALPGGMPVLNRNAVNYTIMAGTAFNCKINNKSKFDRKNYFYPDLTKGFQITQNDKPICTDGYLEIDTEDGKKKIGLFQIQMEEDTAKSLHTEDNETLMDYNRCGVPLIEIVTKPDISSGKEARDFLEKLKSTLRFLDISDCKMEEGSLRCDVNVNVKDMETGEKTAITEVKNLNSFRGVEKAIDFEVERHIKLLENHEDEIKTTRRWDDAKNETILMRVKYTANDYRFAPEGDLPIVHITDEEIKEVVDKMPELPEQMIERFVKEYDITLEDAQVLTSSRELAKFFEELAKDFKDYTLLSNWIQTEILRRVEISDDEEFKLPFENKEFIELLNAIKSEKISNNAGKKVLREMFETGDGAKEIIERLGLVQMTDLSAIEKIVDEVLDENEQSIIDFKEGKDRALGFLVGQVMKKSRGKANPKVANEMLVKKLNER</sequence>
<dbReference type="Gene3D" id="1.10.10.410">
    <property type="match status" value="1"/>
</dbReference>
<reference evidence="12 13" key="1">
    <citation type="submission" date="2016-01" db="EMBL/GenBank/DDBJ databases">
        <authorList>
            <person name="Oliw E.H."/>
        </authorList>
    </citation>
    <scope>NUCLEOTIDE SEQUENCE [LARGE SCALE GENOMIC DNA]</scope>
    <source>
        <strain evidence="12 13">CMW7756A</strain>
    </source>
</reference>
<dbReference type="AlphaFoldDB" id="A0A133PLZ5"/>
<name>A0A133PLZ5_9FIRM</name>
<dbReference type="InterPro" id="IPR003789">
    <property type="entry name" value="Asn/Gln_tRNA_amidoTrase-B-like"/>
</dbReference>
<comment type="caution">
    <text evidence="12">The sequence shown here is derived from an EMBL/GenBank/DDBJ whole genome shotgun (WGS) entry which is preliminary data.</text>
</comment>
<proteinExistence type="inferred from homology"/>
<evidence type="ECO:0000256" key="10">
    <source>
        <dbReference type="HAMAP-Rule" id="MF_00121"/>
    </source>
</evidence>
<feature type="domain" description="Asn/Gln amidotransferase" evidence="11">
    <location>
        <begin position="326"/>
        <end position="473"/>
    </location>
</feature>
<dbReference type="GO" id="GO:0006412">
    <property type="term" value="P:translation"/>
    <property type="evidence" value="ECO:0007669"/>
    <property type="project" value="UniProtKB-UniRule"/>
</dbReference>
<evidence type="ECO:0000256" key="7">
    <source>
        <dbReference type="ARBA" id="ARBA00024799"/>
    </source>
</evidence>
<evidence type="ECO:0000259" key="11">
    <source>
        <dbReference type="SMART" id="SM00845"/>
    </source>
</evidence>
<dbReference type="Pfam" id="PF02637">
    <property type="entry name" value="GatB_Yqey"/>
    <property type="match status" value="1"/>
</dbReference>
<evidence type="ECO:0000313" key="13">
    <source>
        <dbReference type="Proteomes" id="UP000070174"/>
    </source>
</evidence>
<dbReference type="InterPro" id="IPR042114">
    <property type="entry name" value="GatB_C_1"/>
</dbReference>
<comment type="function">
    <text evidence="7 10">Allows the formation of correctly charged Asn-tRNA(Asn) or Gln-tRNA(Gln) through the transamidation of misacylated Asp-tRNA(Asn) or Glu-tRNA(Gln) in organisms which lack either or both of asparaginyl-tRNA or glutaminyl-tRNA synthetases. The reaction takes place in the presence of glutamine and ATP through an activated phospho-Asp-tRNA(Asn) or phospho-Glu-tRNA(Gln).</text>
</comment>
<dbReference type="InterPro" id="IPR018027">
    <property type="entry name" value="Asn/Gln_amidotransferase"/>
</dbReference>
<dbReference type="NCBIfam" id="NF004014">
    <property type="entry name" value="PRK05477.1-4"/>
    <property type="match status" value="1"/>
</dbReference>
<keyword evidence="3 10" id="KW-0436">Ligase</keyword>
<comment type="subunit">
    <text evidence="2 10">Heterotrimer of A, B and C subunits.</text>
</comment>
<keyword evidence="4 10" id="KW-0547">Nucleotide-binding</keyword>
<dbReference type="InterPro" id="IPR023168">
    <property type="entry name" value="GatB_Yqey_C_2"/>
</dbReference>
<keyword evidence="12" id="KW-0808">Transferase</keyword>
<evidence type="ECO:0000256" key="6">
    <source>
        <dbReference type="ARBA" id="ARBA00022917"/>
    </source>
</evidence>
<organism evidence="12">
    <name type="scientific">Peptoniphilus harei</name>
    <dbReference type="NCBI Taxonomy" id="54005"/>
    <lineage>
        <taxon>Bacteria</taxon>
        <taxon>Bacillati</taxon>
        <taxon>Bacillota</taxon>
        <taxon>Tissierellia</taxon>
        <taxon>Tissierellales</taxon>
        <taxon>Peptoniphilaceae</taxon>
        <taxon>Peptoniphilus</taxon>
    </lineage>
</organism>
<dbReference type="PANTHER" id="PTHR11659:SF0">
    <property type="entry name" value="GLUTAMYL-TRNA(GLN) AMIDOTRANSFERASE SUBUNIT B, MITOCHONDRIAL"/>
    <property type="match status" value="1"/>
</dbReference>
<evidence type="ECO:0000313" key="12">
    <source>
        <dbReference type="EMBL" id="KXA29565.1"/>
    </source>
</evidence>
<keyword evidence="6 10" id="KW-0648">Protein biosynthesis</keyword>
<dbReference type="InterPro" id="IPR006075">
    <property type="entry name" value="Asn/Gln-tRNA_Trfase_suB/E_cat"/>
</dbReference>
<dbReference type="PANTHER" id="PTHR11659">
    <property type="entry name" value="GLUTAMYL-TRNA GLN AMIDOTRANSFERASE SUBUNIT B MITOCHONDRIAL AND PROKARYOTIC PET112-RELATED"/>
    <property type="match status" value="1"/>
</dbReference>
<gene>
    <name evidence="10" type="primary">gatB</name>
    <name evidence="12" type="ORF">HMPREF3229_01189</name>
</gene>
<comment type="catalytic activity">
    <reaction evidence="8 10">
        <text>L-aspartyl-tRNA(Asn) + L-glutamine + ATP + H2O = L-asparaginyl-tRNA(Asn) + L-glutamate + ADP + phosphate + 2 H(+)</text>
        <dbReference type="Rhea" id="RHEA:14513"/>
        <dbReference type="Rhea" id="RHEA-COMP:9674"/>
        <dbReference type="Rhea" id="RHEA-COMP:9677"/>
        <dbReference type="ChEBI" id="CHEBI:15377"/>
        <dbReference type="ChEBI" id="CHEBI:15378"/>
        <dbReference type="ChEBI" id="CHEBI:29985"/>
        <dbReference type="ChEBI" id="CHEBI:30616"/>
        <dbReference type="ChEBI" id="CHEBI:43474"/>
        <dbReference type="ChEBI" id="CHEBI:58359"/>
        <dbReference type="ChEBI" id="CHEBI:78515"/>
        <dbReference type="ChEBI" id="CHEBI:78516"/>
        <dbReference type="ChEBI" id="CHEBI:456216"/>
    </reaction>
</comment>
<dbReference type="InterPro" id="IPR017958">
    <property type="entry name" value="Gln-tRNA_amidoTrfase_suB_CS"/>
</dbReference>
<dbReference type="NCBIfam" id="TIGR00133">
    <property type="entry name" value="gatB"/>
    <property type="match status" value="1"/>
</dbReference>
<dbReference type="Gene3D" id="1.10.150.380">
    <property type="entry name" value="GatB domain, N-terminal subdomain"/>
    <property type="match status" value="1"/>
</dbReference>
<dbReference type="FunFam" id="1.10.150.380:FF:000001">
    <property type="entry name" value="Aspartyl/glutamyl-tRNA(Asn/Gln) amidotransferase subunit B"/>
    <property type="match status" value="1"/>
</dbReference>
<dbReference type="PROSITE" id="PS01234">
    <property type="entry name" value="GATB"/>
    <property type="match status" value="1"/>
</dbReference>
<dbReference type="GO" id="GO:0070681">
    <property type="term" value="P:glutaminyl-tRNAGln biosynthesis via transamidation"/>
    <property type="evidence" value="ECO:0007669"/>
    <property type="project" value="TreeGrafter"/>
</dbReference>
<dbReference type="GO" id="GO:0050567">
    <property type="term" value="F:glutaminyl-tRNA synthase (glutamine-hydrolyzing) activity"/>
    <property type="evidence" value="ECO:0007669"/>
    <property type="project" value="UniProtKB-UniRule"/>
</dbReference>
<dbReference type="SMART" id="SM00845">
    <property type="entry name" value="GatB_Yqey"/>
    <property type="match status" value="1"/>
</dbReference>
<accession>A0A133PLZ5</accession>
<dbReference type="EC" id="6.3.5.-" evidence="10"/>
<dbReference type="PATRIC" id="fig|54005.3.peg.1173"/>
<dbReference type="InterPro" id="IPR014746">
    <property type="entry name" value="Gln_synth/guanido_kin_cat_dom"/>
</dbReference>
<comment type="similarity">
    <text evidence="1 10">Belongs to the GatB/GatE family. GatB subfamily.</text>
</comment>
<protein>
    <recommendedName>
        <fullName evidence="10">Aspartyl/glutamyl-tRNA(Asn/Gln) amidotransferase subunit B</fullName>
        <shortName evidence="10">Asp/Glu-ADT subunit B</shortName>
        <ecNumber evidence="10">6.3.5.-</ecNumber>
    </recommendedName>
</protein>
<evidence type="ECO:0000256" key="8">
    <source>
        <dbReference type="ARBA" id="ARBA00047380"/>
    </source>
</evidence>
<comment type="catalytic activity">
    <reaction evidence="9 10">
        <text>L-glutamyl-tRNA(Gln) + L-glutamine + ATP + H2O = L-glutaminyl-tRNA(Gln) + L-glutamate + ADP + phosphate + H(+)</text>
        <dbReference type="Rhea" id="RHEA:17521"/>
        <dbReference type="Rhea" id="RHEA-COMP:9681"/>
        <dbReference type="Rhea" id="RHEA-COMP:9684"/>
        <dbReference type="ChEBI" id="CHEBI:15377"/>
        <dbReference type="ChEBI" id="CHEBI:15378"/>
        <dbReference type="ChEBI" id="CHEBI:29985"/>
        <dbReference type="ChEBI" id="CHEBI:30616"/>
        <dbReference type="ChEBI" id="CHEBI:43474"/>
        <dbReference type="ChEBI" id="CHEBI:58359"/>
        <dbReference type="ChEBI" id="CHEBI:78520"/>
        <dbReference type="ChEBI" id="CHEBI:78521"/>
        <dbReference type="ChEBI" id="CHEBI:456216"/>
    </reaction>
</comment>
<dbReference type="EMBL" id="LRQE01000034">
    <property type="protein sequence ID" value="KXA29565.1"/>
    <property type="molecule type" value="Genomic_DNA"/>
</dbReference>
<dbReference type="HAMAP" id="MF_00121">
    <property type="entry name" value="GatB"/>
    <property type="match status" value="1"/>
</dbReference>
<dbReference type="SUPFAM" id="SSF89095">
    <property type="entry name" value="GatB/YqeY motif"/>
    <property type="match status" value="1"/>
</dbReference>
<evidence type="ECO:0000256" key="9">
    <source>
        <dbReference type="ARBA" id="ARBA00047913"/>
    </source>
</evidence>
<dbReference type="Pfam" id="PF02934">
    <property type="entry name" value="GatB_N"/>
    <property type="match status" value="1"/>
</dbReference>
<dbReference type="Proteomes" id="UP000070174">
    <property type="component" value="Unassembled WGS sequence"/>
</dbReference>
<dbReference type="InterPro" id="IPR017959">
    <property type="entry name" value="Asn/Gln-tRNA_amidoTrfase_suB/E"/>
</dbReference>
<evidence type="ECO:0000256" key="4">
    <source>
        <dbReference type="ARBA" id="ARBA00022741"/>
    </source>
</evidence>
<dbReference type="GO" id="GO:0050566">
    <property type="term" value="F:asparaginyl-tRNA synthase (glutamine-hydrolyzing) activity"/>
    <property type="evidence" value="ECO:0007669"/>
    <property type="project" value="RHEA"/>
</dbReference>